<protein>
    <submittedName>
        <fullName evidence="1">Uncharacterized protein</fullName>
    </submittedName>
</protein>
<gene>
    <name evidence="1" type="ORF">LEP1GSC203_3088</name>
</gene>
<reference evidence="1" key="1">
    <citation type="submission" date="2013-03" db="EMBL/GenBank/DDBJ databases">
        <authorList>
            <person name="Harkins D.M."/>
            <person name="Durkin A.S."/>
            <person name="Brinkac L.M."/>
            <person name="Haft D.H."/>
            <person name="Selengut J.D."/>
            <person name="Sanka R."/>
            <person name="DePew J."/>
            <person name="Purushe J."/>
            <person name="Hartskeerl R.A."/>
            <person name="Ahmed A."/>
            <person name="van der Linden H."/>
            <person name="Goris M.G.A."/>
            <person name="Vinetz J.M."/>
            <person name="Sutton G.G."/>
            <person name="Nierman W.C."/>
            <person name="Fouts D.E."/>
        </authorList>
    </citation>
    <scope>NUCLEOTIDE SEQUENCE [LARGE SCALE GENOMIC DNA]</scope>
    <source>
        <strain evidence="1">LT 11-33</strain>
    </source>
</reference>
<dbReference type="Proteomes" id="UP000012371">
    <property type="component" value="Unassembled WGS sequence"/>
</dbReference>
<sequence length="57" mass="6414">MTEEESIWNCKDFTAPNFDLSFCLPTTLIESNLPLTPVFSVNLNAVHSNEVCDESYS</sequence>
<accession>N1VVP3</accession>
<dbReference type="AlphaFoldDB" id="N1VVP3"/>
<evidence type="ECO:0000313" key="1">
    <source>
        <dbReference type="EMBL" id="EMY62608.1"/>
    </source>
</evidence>
<organism evidence="1 2">
    <name type="scientific">Leptospira terpstrae serovar Hualin str. LT 11-33 = ATCC 700639</name>
    <dbReference type="NCBI Taxonomy" id="1257025"/>
    <lineage>
        <taxon>Bacteria</taxon>
        <taxon>Pseudomonadati</taxon>
        <taxon>Spirochaetota</taxon>
        <taxon>Spirochaetia</taxon>
        <taxon>Leptospirales</taxon>
        <taxon>Leptospiraceae</taxon>
        <taxon>Leptospira</taxon>
    </lineage>
</organism>
<dbReference type="EMBL" id="AOGW02000006">
    <property type="protein sequence ID" value="EMY62608.1"/>
    <property type="molecule type" value="Genomic_DNA"/>
</dbReference>
<comment type="caution">
    <text evidence="1">The sequence shown here is derived from an EMBL/GenBank/DDBJ whole genome shotgun (WGS) entry which is preliminary data.</text>
</comment>
<evidence type="ECO:0000313" key="2">
    <source>
        <dbReference type="Proteomes" id="UP000012371"/>
    </source>
</evidence>
<name>N1VVP3_9LEPT</name>
<dbReference type="STRING" id="1257025.LEP1GSC203_3088"/>
<keyword evidence="2" id="KW-1185">Reference proteome</keyword>
<proteinExistence type="predicted"/>